<accession>A0A940X4W4</accession>
<keyword evidence="1" id="KW-0812">Transmembrane</keyword>
<dbReference type="RefSeq" id="WP_210665191.1">
    <property type="nucleotide sequence ID" value="NZ_JAGFBV010000004.1"/>
</dbReference>
<name>A0A940X4W4_9FLAO</name>
<gene>
    <name evidence="2" type="ORF">J3495_03520</name>
</gene>
<evidence type="ECO:0000313" key="2">
    <source>
        <dbReference type="EMBL" id="MBP4137148.1"/>
    </source>
</evidence>
<evidence type="ECO:0000256" key="1">
    <source>
        <dbReference type="SAM" id="Phobius"/>
    </source>
</evidence>
<evidence type="ECO:0000313" key="3">
    <source>
        <dbReference type="Proteomes" id="UP000675047"/>
    </source>
</evidence>
<dbReference type="EMBL" id="JAGFBV010000004">
    <property type="protein sequence ID" value="MBP4137148.1"/>
    <property type="molecule type" value="Genomic_DNA"/>
</dbReference>
<proteinExistence type="predicted"/>
<keyword evidence="1" id="KW-1133">Transmembrane helix</keyword>
<dbReference type="Proteomes" id="UP000675047">
    <property type="component" value="Unassembled WGS sequence"/>
</dbReference>
<organism evidence="2 3">
    <name type="scientific">Flavobacterium geliluteum</name>
    <dbReference type="NCBI Taxonomy" id="2816120"/>
    <lineage>
        <taxon>Bacteria</taxon>
        <taxon>Pseudomonadati</taxon>
        <taxon>Bacteroidota</taxon>
        <taxon>Flavobacteriia</taxon>
        <taxon>Flavobacteriales</taxon>
        <taxon>Flavobacteriaceae</taxon>
        <taxon>Flavobacterium</taxon>
    </lineage>
</organism>
<feature type="transmembrane region" description="Helical" evidence="1">
    <location>
        <begin position="97"/>
        <end position="117"/>
    </location>
</feature>
<reference evidence="2 3" key="1">
    <citation type="submission" date="2021-03" db="EMBL/GenBank/DDBJ databases">
        <title>Flavobacterium Flabelliformis Sp. Nov. And Flavobacterium Geliluteum Sp. Nov., Two Novel Multidrug Resistant Psychrophilic Species Isolated From Antarctica.</title>
        <authorList>
            <person name="Kralova S."/>
            <person name="Busse H.J."/>
            <person name="Bezdicek M."/>
            <person name="Nykrynova M."/>
            <person name="Kroupova E."/>
            <person name="Krsek D."/>
            <person name="Sedlacek I."/>
        </authorList>
    </citation>
    <scope>NUCLEOTIDE SEQUENCE [LARGE SCALE GENOMIC DNA]</scope>
    <source>
        <strain evidence="2 3">P7388</strain>
    </source>
</reference>
<feature type="transmembrane region" description="Helical" evidence="1">
    <location>
        <begin position="152"/>
        <end position="173"/>
    </location>
</feature>
<sequence length="189" mass="21929">MSEFISKVVEYSPIWIIAFFFAYSFISSRTAKMKQNESFRKYEFLFNSKVKNVLKLIVFIPVTFIACVLLEFTVRTLGIYFEGNIDNTYPKNDSEAIRFFCNCIRLITITSSAFVFIPTKHKGINFLFGFLYLFIAFLLPNEIHVSNFTIVIYKGFTSFIGGLFGILVTGFIISYEDEFYKSLINKKPL</sequence>
<protein>
    <submittedName>
        <fullName evidence="2">Uncharacterized protein</fullName>
    </submittedName>
</protein>
<comment type="caution">
    <text evidence="2">The sequence shown here is derived from an EMBL/GenBank/DDBJ whole genome shotgun (WGS) entry which is preliminary data.</text>
</comment>
<keyword evidence="1" id="KW-0472">Membrane</keyword>
<feature type="transmembrane region" description="Helical" evidence="1">
    <location>
        <begin position="124"/>
        <end position="140"/>
    </location>
</feature>
<keyword evidence="3" id="KW-1185">Reference proteome</keyword>
<dbReference type="AlphaFoldDB" id="A0A940X4W4"/>
<feature type="transmembrane region" description="Helical" evidence="1">
    <location>
        <begin position="52"/>
        <end position="77"/>
    </location>
</feature>
<feature type="transmembrane region" description="Helical" evidence="1">
    <location>
        <begin position="12"/>
        <end position="31"/>
    </location>
</feature>